<evidence type="ECO:0000313" key="1">
    <source>
        <dbReference type="EnsemblPlants" id="OB06G30240.1"/>
    </source>
</evidence>
<proteinExistence type="predicted"/>
<name>J3MG80_ORYBR</name>
<sequence length="57" mass="6506">MQSLAGRQRKYLNLAESDKKLTSPSLDIAHQRQCKYLYKLKGRSSTSTIGPNLCNRH</sequence>
<dbReference type="Proteomes" id="UP000006038">
    <property type="component" value="Chromosome 6"/>
</dbReference>
<organism evidence="1">
    <name type="scientific">Oryza brachyantha</name>
    <name type="common">malo sina</name>
    <dbReference type="NCBI Taxonomy" id="4533"/>
    <lineage>
        <taxon>Eukaryota</taxon>
        <taxon>Viridiplantae</taxon>
        <taxon>Streptophyta</taxon>
        <taxon>Embryophyta</taxon>
        <taxon>Tracheophyta</taxon>
        <taxon>Spermatophyta</taxon>
        <taxon>Magnoliopsida</taxon>
        <taxon>Liliopsida</taxon>
        <taxon>Poales</taxon>
        <taxon>Poaceae</taxon>
        <taxon>BOP clade</taxon>
        <taxon>Oryzoideae</taxon>
        <taxon>Oryzeae</taxon>
        <taxon>Oryzinae</taxon>
        <taxon>Oryza</taxon>
    </lineage>
</organism>
<keyword evidence="2" id="KW-1185">Reference proteome</keyword>
<dbReference type="EnsemblPlants" id="OB06G30240.1">
    <property type="protein sequence ID" value="OB06G30240.1"/>
    <property type="gene ID" value="OB06G30240"/>
</dbReference>
<evidence type="ECO:0000313" key="2">
    <source>
        <dbReference type="Proteomes" id="UP000006038"/>
    </source>
</evidence>
<dbReference type="AlphaFoldDB" id="J3MG80"/>
<reference evidence="1" key="2">
    <citation type="submission" date="2013-04" db="UniProtKB">
        <authorList>
            <consortium name="EnsemblPlants"/>
        </authorList>
    </citation>
    <scope>IDENTIFICATION</scope>
</reference>
<dbReference type="Gramene" id="OB06G30240.1">
    <property type="protein sequence ID" value="OB06G30240.1"/>
    <property type="gene ID" value="OB06G30240"/>
</dbReference>
<accession>J3MG80</accession>
<reference evidence="1" key="1">
    <citation type="journal article" date="2013" name="Nat. Commun.">
        <title>Whole-genome sequencing of Oryza brachyantha reveals mechanisms underlying Oryza genome evolution.</title>
        <authorList>
            <person name="Chen J."/>
            <person name="Huang Q."/>
            <person name="Gao D."/>
            <person name="Wang J."/>
            <person name="Lang Y."/>
            <person name="Liu T."/>
            <person name="Li B."/>
            <person name="Bai Z."/>
            <person name="Luis Goicoechea J."/>
            <person name="Liang C."/>
            <person name="Chen C."/>
            <person name="Zhang W."/>
            <person name="Sun S."/>
            <person name="Liao Y."/>
            <person name="Zhang X."/>
            <person name="Yang L."/>
            <person name="Song C."/>
            <person name="Wang M."/>
            <person name="Shi J."/>
            <person name="Liu G."/>
            <person name="Liu J."/>
            <person name="Zhou H."/>
            <person name="Zhou W."/>
            <person name="Yu Q."/>
            <person name="An N."/>
            <person name="Chen Y."/>
            <person name="Cai Q."/>
            <person name="Wang B."/>
            <person name="Liu B."/>
            <person name="Min J."/>
            <person name="Huang Y."/>
            <person name="Wu H."/>
            <person name="Li Z."/>
            <person name="Zhang Y."/>
            <person name="Yin Y."/>
            <person name="Song W."/>
            <person name="Jiang J."/>
            <person name="Jackson S.A."/>
            <person name="Wing R.A."/>
            <person name="Wang J."/>
            <person name="Chen M."/>
        </authorList>
    </citation>
    <scope>NUCLEOTIDE SEQUENCE [LARGE SCALE GENOMIC DNA]</scope>
    <source>
        <strain evidence="1">cv. IRGC 101232</strain>
    </source>
</reference>
<protein>
    <submittedName>
        <fullName evidence="1">Uncharacterized protein</fullName>
    </submittedName>
</protein>
<dbReference type="HOGENOM" id="CLU_2999688_0_0_1"/>